<feature type="compositionally biased region" description="Basic and acidic residues" evidence="1">
    <location>
        <begin position="416"/>
        <end position="426"/>
    </location>
</feature>
<feature type="region of interest" description="Disordered" evidence="1">
    <location>
        <begin position="346"/>
        <end position="435"/>
    </location>
</feature>
<feature type="transmembrane region" description="Helical" evidence="2">
    <location>
        <begin position="143"/>
        <end position="161"/>
    </location>
</feature>
<keyword evidence="4" id="KW-1185">Reference proteome</keyword>
<sequence length="435" mass="49718">MVSFSFPHPASYKYFIILAAAILVGSTSLLFLQLQNRTYTFRPKRNTVTTDPITSLESDTNPPVIYTSPVNPFDINFDETLYRNRDTLQIKIEPNPEPENTLSLVSSRISHGNKLHKRDIILVSWAQIQDLMNDEASNPTQELLLLAISGLMGFLAQFAAYKENDHLIKKISGSLNSWRFREAATVSNASQQSERVTFLYALRSYEETIENYPDFMSYMERTVSYVGRLSDPDILIKLVFGDDQENAEELNDDWLRFLENFLKESAEGLQDWVDGVEFAENTFVDTVKEQKSESIMSDDKFDRLQANVEEVLEWSSAQAKVAKEASAQLREFRLTIREGIDLEPESEMEYQTPGTLPYTPGIGRPLWSESPAAPNGGNIFNRLDGEPLTPPSQIQDDEYIQYLRRPPWAPNQNPDATREEEVPRFEEPEDPESNM</sequence>
<evidence type="ECO:0000313" key="3">
    <source>
        <dbReference type="EMBL" id="KAK6521781.1"/>
    </source>
</evidence>
<keyword evidence="2" id="KW-0472">Membrane</keyword>
<proteinExistence type="predicted"/>
<evidence type="ECO:0000256" key="2">
    <source>
        <dbReference type="SAM" id="Phobius"/>
    </source>
</evidence>
<dbReference type="Proteomes" id="UP001307849">
    <property type="component" value="Unassembled WGS sequence"/>
</dbReference>
<dbReference type="AlphaFoldDB" id="A0AAN8PAL7"/>
<protein>
    <submittedName>
        <fullName evidence="3">Uncharacterized protein</fullName>
    </submittedName>
</protein>
<evidence type="ECO:0000256" key="1">
    <source>
        <dbReference type="SAM" id="MobiDB-lite"/>
    </source>
</evidence>
<keyword evidence="2" id="KW-1133">Transmembrane helix</keyword>
<feature type="transmembrane region" description="Helical" evidence="2">
    <location>
        <begin position="12"/>
        <end position="32"/>
    </location>
</feature>
<dbReference type="EMBL" id="JAVHJM010000001">
    <property type="protein sequence ID" value="KAK6521781.1"/>
    <property type="molecule type" value="Genomic_DNA"/>
</dbReference>
<gene>
    <name evidence="3" type="ORF">TWF506_001985</name>
</gene>
<comment type="caution">
    <text evidence="3">The sequence shown here is derived from an EMBL/GenBank/DDBJ whole genome shotgun (WGS) entry which is preliminary data.</text>
</comment>
<keyword evidence="2" id="KW-0812">Transmembrane</keyword>
<organism evidence="3 4">
    <name type="scientific">Arthrobotrys conoides</name>
    <dbReference type="NCBI Taxonomy" id="74498"/>
    <lineage>
        <taxon>Eukaryota</taxon>
        <taxon>Fungi</taxon>
        <taxon>Dikarya</taxon>
        <taxon>Ascomycota</taxon>
        <taxon>Pezizomycotina</taxon>
        <taxon>Orbiliomycetes</taxon>
        <taxon>Orbiliales</taxon>
        <taxon>Orbiliaceae</taxon>
        <taxon>Arthrobotrys</taxon>
    </lineage>
</organism>
<accession>A0AAN8PAL7</accession>
<name>A0AAN8PAL7_9PEZI</name>
<reference evidence="3 4" key="1">
    <citation type="submission" date="2019-10" db="EMBL/GenBank/DDBJ databases">
        <authorList>
            <person name="Palmer J.M."/>
        </authorList>
    </citation>
    <scope>NUCLEOTIDE SEQUENCE [LARGE SCALE GENOMIC DNA]</scope>
    <source>
        <strain evidence="3 4">TWF506</strain>
    </source>
</reference>
<evidence type="ECO:0000313" key="4">
    <source>
        <dbReference type="Proteomes" id="UP001307849"/>
    </source>
</evidence>